<evidence type="ECO:0000256" key="2">
    <source>
        <dbReference type="ARBA" id="ARBA00004240"/>
    </source>
</evidence>
<evidence type="ECO:0000313" key="7">
    <source>
        <dbReference type="EMBL" id="OTF81652.1"/>
    </source>
</evidence>
<evidence type="ECO:0000313" key="8">
    <source>
        <dbReference type="Proteomes" id="UP000194236"/>
    </source>
</evidence>
<reference evidence="7 8" key="1">
    <citation type="submission" date="2017-03" db="EMBL/GenBank/DDBJ databases">
        <title>Genome Survey of Euroglyphus maynei.</title>
        <authorList>
            <person name="Arlian L.G."/>
            <person name="Morgan M.S."/>
            <person name="Rider S.D."/>
        </authorList>
    </citation>
    <scope>NUCLEOTIDE SEQUENCE [LARGE SCALE GENOMIC DNA]</scope>
    <source>
        <strain evidence="7">Arlian Lab</strain>
        <tissue evidence="7">Whole body</tissue>
    </source>
</reference>
<keyword evidence="4" id="KW-0256">Endoplasmic reticulum</keyword>
<keyword evidence="6" id="KW-0472">Membrane</keyword>
<proteinExistence type="predicted"/>
<comment type="caution">
    <text evidence="7">The sequence shown here is derived from an EMBL/GenBank/DDBJ whole genome shotgun (WGS) entry which is preliminary data.</text>
</comment>
<dbReference type="OrthoDB" id="5086500at2759"/>
<dbReference type="EMBL" id="MUJZ01012460">
    <property type="protein sequence ID" value="OTF81652.1"/>
    <property type="molecule type" value="Genomic_DNA"/>
</dbReference>
<protein>
    <submittedName>
        <fullName evidence="7">Uncharacterized protein</fullName>
    </submittedName>
</protein>
<evidence type="ECO:0000256" key="6">
    <source>
        <dbReference type="ARBA" id="ARBA00023136"/>
    </source>
</evidence>
<evidence type="ECO:0000256" key="1">
    <source>
        <dbReference type="ARBA" id="ARBA00004173"/>
    </source>
</evidence>
<dbReference type="PANTHER" id="PTHR48182:SF2">
    <property type="entry name" value="PROTEIN SERAC1"/>
    <property type="match status" value="1"/>
</dbReference>
<evidence type="ECO:0000256" key="5">
    <source>
        <dbReference type="ARBA" id="ARBA00023128"/>
    </source>
</evidence>
<name>A0A1Y3BLG4_EURMA</name>
<keyword evidence="8" id="KW-1185">Reference proteome</keyword>
<dbReference type="InterPro" id="IPR052374">
    <property type="entry name" value="SERAC1"/>
</dbReference>
<dbReference type="GO" id="GO:0005783">
    <property type="term" value="C:endoplasmic reticulum"/>
    <property type="evidence" value="ECO:0007669"/>
    <property type="project" value="UniProtKB-SubCell"/>
</dbReference>
<dbReference type="PANTHER" id="PTHR48182">
    <property type="entry name" value="PROTEIN SERAC1"/>
    <property type="match status" value="1"/>
</dbReference>
<evidence type="ECO:0000256" key="4">
    <source>
        <dbReference type="ARBA" id="ARBA00022824"/>
    </source>
</evidence>
<gene>
    <name evidence="7" type="ORF">BLA29_012971</name>
</gene>
<dbReference type="AlphaFoldDB" id="A0A1Y3BLG4"/>
<comment type="subcellular location">
    <subcellularLocation>
        <location evidence="2">Endoplasmic reticulum</location>
    </subcellularLocation>
    <subcellularLocation>
        <location evidence="3">Membrane</location>
    </subcellularLocation>
    <subcellularLocation>
        <location evidence="1">Mitochondrion</location>
    </subcellularLocation>
</comment>
<evidence type="ECO:0000256" key="3">
    <source>
        <dbReference type="ARBA" id="ARBA00004370"/>
    </source>
</evidence>
<dbReference type="GO" id="GO:0016020">
    <property type="term" value="C:membrane"/>
    <property type="evidence" value="ECO:0007669"/>
    <property type="project" value="UniProtKB-SubCell"/>
</dbReference>
<accession>A0A1Y3BLG4</accession>
<organism evidence="7 8">
    <name type="scientific">Euroglyphus maynei</name>
    <name type="common">Mayne's house dust mite</name>
    <dbReference type="NCBI Taxonomy" id="6958"/>
    <lineage>
        <taxon>Eukaryota</taxon>
        <taxon>Metazoa</taxon>
        <taxon>Ecdysozoa</taxon>
        <taxon>Arthropoda</taxon>
        <taxon>Chelicerata</taxon>
        <taxon>Arachnida</taxon>
        <taxon>Acari</taxon>
        <taxon>Acariformes</taxon>
        <taxon>Sarcoptiformes</taxon>
        <taxon>Astigmata</taxon>
        <taxon>Psoroptidia</taxon>
        <taxon>Analgoidea</taxon>
        <taxon>Pyroglyphidae</taxon>
        <taxon>Pyroglyphinae</taxon>
        <taxon>Euroglyphus</taxon>
    </lineage>
</organism>
<sequence>MKKCTLLKKPIEWRALLVPEESANPGIGKFILLPENHFSICKPKDRNSRSYRELKEFIAEILLKEKLEATATKTKKSAWREFATFLHHFRQS</sequence>
<dbReference type="Proteomes" id="UP000194236">
    <property type="component" value="Unassembled WGS sequence"/>
</dbReference>
<keyword evidence="5" id="KW-0496">Mitochondrion</keyword>
<dbReference type="GO" id="GO:0005739">
    <property type="term" value="C:mitochondrion"/>
    <property type="evidence" value="ECO:0007669"/>
    <property type="project" value="UniProtKB-SubCell"/>
</dbReference>